<dbReference type="NCBIfam" id="TIGR01084">
    <property type="entry name" value="mutY"/>
    <property type="match status" value="1"/>
</dbReference>
<keyword evidence="9" id="KW-0378">Hydrolase</keyword>
<keyword evidence="7" id="KW-0479">Metal-binding</keyword>
<dbReference type="PANTHER" id="PTHR42944">
    <property type="entry name" value="ADENINE DNA GLYCOSYLASE"/>
    <property type="match status" value="1"/>
</dbReference>
<dbReference type="InterPro" id="IPR044298">
    <property type="entry name" value="MIG/MutY"/>
</dbReference>
<name>A0ABT3TC24_9GAMM</name>
<dbReference type="InterPro" id="IPR005760">
    <property type="entry name" value="A/G_AdeGlyc_MutY"/>
</dbReference>
<keyword evidence="17" id="KW-1185">Reference proteome</keyword>
<evidence type="ECO:0000256" key="4">
    <source>
        <dbReference type="ARBA" id="ARBA00012045"/>
    </source>
</evidence>
<evidence type="ECO:0000256" key="12">
    <source>
        <dbReference type="ARBA" id="ARBA00023204"/>
    </source>
</evidence>
<evidence type="ECO:0000256" key="6">
    <source>
        <dbReference type="ARBA" id="ARBA00022485"/>
    </source>
</evidence>
<evidence type="ECO:0000256" key="8">
    <source>
        <dbReference type="ARBA" id="ARBA00022763"/>
    </source>
</evidence>
<dbReference type="Gene3D" id="1.10.1670.10">
    <property type="entry name" value="Helix-hairpin-Helix base-excision DNA repair enzymes (C-terminal)"/>
    <property type="match status" value="1"/>
</dbReference>
<evidence type="ECO:0000256" key="14">
    <source>
        <dbReference type="RuleBase" id="RU365096"/>
    </source>
</evidence>
<gene>
    <name evidence="16" type="ORF">EYC98_03075</name>
</gene>
<dbReference type="Gene3D" id="1.10.340.30">
    <property type="entry name" value="Hypothetical protein, domain 2"/>
    <property type="match status" value="1"/>
</dbReference>
<evidence type="ECO:0000256" key="2">
    <source>
        <dbReference type="ARBA" id="ARBA00002933"/>
    </source>
</evidence>
<dbReference type="InterPro" id="IPR015797">
    <property type="entry name" value="NUDIX_hydrolase-like_dom_sf"/>
</dbReference>
<feature type="domain" description="HhH-GPD" evidence="15">
    <location>
        <begin position="42"/>
        <end position="193"/>
    </location>
</feature>
<dbReference type="EC" id="3.2.2.31" evidence="4 14"/>
<dbReference type="CDD" id="cd00056">
    <property type="entry name" value="ENDO3c"/>
    <property type="match status" value="1"/>
</dbReference>
<evidence type="ECO:0000256" key="5">
    <source>
        <dbReference type="ARBA" id="ARBA00022023"/>
    </source>
</evidence>
<dbReference type="Proteomes" id="UP001143362">
    <property type="component" value="Unassembled WGS sequence"/>
</dbReference>
<evidence type="ECO:0000256" key="11">
    <source>
        <dbReference type="ARBA" id="ARBA00023014"/>
    </source>
</evidence>
<dbReference type="Pfam" id="PF00633">
    <property type="entry name" value="HHH"/>
    <property type="match status" value="1"/>
</dbReference>
<dbReference type="InterPro" id="IPR003265">
    <property type="entry name" value="HhH-GPD_domain"/>
</dbReference>
<evidence type="ECO:0000256" key="7">
    <source>
        <dbReference type="ARBA" id="ARBA00022723"/>
    </source>
</evidence>
<comment type="function">
    <text evidence="2">Adenine glycosylase active on G-A mispairs. MutY also corrects error-prone DNA synthesis past GO lesions which are due to the oxidatively damaged form of guanine: 7,8-dihydro-8-oxoguanine (8-oxo-dGTP).</text>
</comment>
<reference evidence="16" key="1">
    <citation type="submission" date="2019-02" db="EMBL/GenBank/DDBJ databases">
        <authorList>
            <person name="Li S.-H."/>
        </authorList>
    </citation>
    <scope>NUCLEOTIDE SEQUENCE</scope>
    <source>
        <strain evidence="16">IMCC14734</strain>
    </source>
</reference>
<keyword evidence="10 14" id="KW-0408">Iron</keyword>
<sequence length="356" mass="39905">MKHTDSTSFQQRVLSWFDDYGRKDLPWQQDINPYRVWVSEIMLQQTQVSTVIPYFHRFMESLPTVAELAAAEEDTVLHLWTGLGYYARARNLHKAAKMVVNECSGKFPDTVAELCELPGIGRSTAGAIRSIAFRQPAAILDGNVKRVLARHGAIAGWPGKTPVLKNLWEAAEHYAPSHRVADYSQAMMDLGATLCTRSQPGCDLCPLQQDCQAHSNSTQTDYPGRKPSKKTPVKTTAMLMICSPDGDVYLAKRPPTGIWGSLWSFPEVSETDPETAAEYCLDIFGIPPKEITQWQVYRHTFSHYHLDITPTQVILPQAPNTIMEAGRQLWYNSDQPQSVGLAAPVGRLLDQLHQLR</sequence>
<keyword evidence="8 14" id="KW-0227">DNA damage</keyword>
<dbReference type="CDD" id="cd03431">
    <property type="entry name" value="NUDIX_DNA_Glycosylase_C-MutY"/>
    <property type="match status" value="1"/>
</dbReference>
<protein>
    <recommendedName>
        <fullName evidence="5 14">Adenine DNA glycosylase</fullName>
        <ecNumber evidence="4 14">3.2.2.31</ecNumber>
    </recommendedName>
</protein>
<dbReference type="InterPro" id="IPR000445">
    <property type="entry name" value="HhH_motif"/>
</dbReference>
<dbReference type="SUPFAM" id="SSF55811">
    <property type="entry name" value="Nudix"/>
    <property type="match status" value="1"/>
</dbReference>
<evidence type="ECO:0000256" key="3">
    <source>
        <dbReference type="ARBA" id="ARBA00008343"/>
    </source>
</evidence>
<evidence type="ECO:0000256" key="10">
    <source>
        <dbReference type="ARBA" id="ARBA00023004"/>
    </source>
</evidence>
<dbReference type="InterPro" id="IPR004036">
    <property type="entry name" value="Endonuclease-III-like_CS2"/>
</dbReference>
<evidence type="ECO:0000313" key="16">
    <source>
        <dbReference type="EMBL" id="MCX2979843.1"/>
    </source>
</evidence>
<dbReference type="InterPro" id="IPR023170">
    <property type="entry name" value="HhH_base_excis_C"/>
</dbReference>
<dbReference type="SUPFAM" id="SSF48150">
    <property type="entry name" value="DNA-glycosylase"/>
    <property type="match status" value="1"/>
</dbReference>
<dbReference type="PANTHER" id="PTHR42944:SF1">
    <property type="entry name" value="ADENINE DNA GLYCOSYLASE"/>
    <property type="match status" value="1"/>
</dbReference>
<keyword evidence="12" id="KW-0234">DNA repair</keyword>
<organism evidence="16 17">
    <name type="scientific">Candidatus Litorirhabdus singularis</name>
    <dbReference type="NCBI Taxonomy" id="2518993"/>
    <lineage>
        <taxon>Bacteria</taxon>
        <taxon>Pseudomonadati</taxon>
        <taxon>Pseudomonadota</taxon>
        <taxon>Gammaproteobacteria</taxon>
        <taxon>Cellvibrionales</taxon>
        <taxon>Halieaceae</taxon>
        <taxon>Candidatus Litorirhabdus</taxon>
    </lineage>
</organism>
<evidence type="ECO:0000259" key="15">
    <source>
        <dbReference type="SMART" id="SM00478"/>
    </source>
</evidence>
<dbReference type="EMBL" id="SHNN01000001">
    <property type="protein sequence ID" value="MCX2979843.1"/>
    <property type="molecule type" value="Genomic_DNA"/>
</dbReference>
<dbReference type="NCBIfam" id="NF008132">
    <property type="entry name" value="PRK10880.1"/>
    <property type="match status" value="1"/>
</dbReference>
<dbReference type="SMART" id="SM00478">
    <property type="entry name" value="ENDO3c"/>
    <property type="match status" value="1"/>
</dbReference>
<comment type="similarity">
    <text evidence="3 14">Belongs to the Nth/MutY family.</text>
</comment>
<evidence type="ECO:0000256" key="9">
    <source>
        <dbReference type="ARBA" id="ARBA00022801"/>
    </source>
</evidence>
<keyword evidence="13 14" id="KW-0326">Glycosidase</keyword>
<keyword evidence="11" id="KW-0411">Iron-sulfur</keyword>
<accession>A0ABT3TC24</accession>
<keyword evidence="6" id="KW-0004">4Fe-4S</keyword>
<dbReference type="Pfam" id="PF14815">
    <property type="entry name" value="NUDIX_4"/>
    <property type="match status" value="1"/>
</dbReference>
<dbReference type="PROSITE" id="PS01155">
    <property type="entry name" value="ENDONUCLEASE_III_2"/>
    <property type="match status" value="1"/>
</dbReference>
<comment type="cofactor">
    <cofactor evidence="14">
        <name>[4Fe-4S] cluster</name>
        <dbReference type="ChEBI" id="CHEBI:49883"/>
    </cofactor>
    <text evidence="14">Binds 1 [4Fe-4S] cluster.</text>
</comment>
<comment type="caution">
    <text evidence="16">The sequence shown here is derived from an EMBL/GenBank/DDBJ whole genome shotgun (WGS) entry which is preliminary data.</text>
</comment>
<proteinExistence type="inferred from homology"/>
<evidence type="ECO:0000256" key="13">
    <source>
        <dbReference type="ARBA" id="ARBA00023295"/>
    </source>
</evidence>
<evidence type="ECO:0000256" key="1">
    <source>
        <dbReference type="ARBA" id="ARBA00000843"/>
    </source>
</evidence>
<evidence type="ECO:0000313" key="17">
    <source>
        <dbReference type="Proteomes" id="UP001143362"/>
    </source>
</evidence>
<dbReference type="Pfam" id="PF00730">
    <property type="entry name" value="HhH-GPD"/>
    <property type="match status" value="1"/>
</dbReference>
<dbReference type="Gene3D" id="3.90.79.10">
    <property type="entry name" value="Nucleoside Triphosphate Pyrophosphohydrolase"/>
    <property type="match status" value="1"/>
</dbReference>
<comment type="catalytic activity">
    <reaction evidence="1 14">
        <text>Hydrolyzes free adenine bases from 7,8-dihydro-8-oxoguanine:adenine mismatched double-stranded DNA, leaving an apurinic site.</text>
        <dbReference type="EC" id="3.2.2.31"/>
    </reaction>
</comment>
<dbReference type="InterPro" id="IPR029119">
    <property type="entry name" value="MutY_C"/>
</dbReference>
<dbReference type="InterPro" id="IPR011257">
    <property type="entry name" value="DNA_glycosylase"/>
</dbReference>